<protein>
    <submittedName>
        <fullName evidence="1">Uncharacterized protein</fullName>
    </submittedName>
</protein>
<dbReference type="Proteomes" id="UP000053144">
    <property type="component" value="Chromosome 9"/>
</dbReference>
<sequence>MNRFCREFSIGIGIRRWRLGGHGICDSGDEGDKHSDNDAWSRRFAIGVFLIVENDMEEACDLARRDYGCVRRDLQITAAMEASLAFRRCLYCEEDDAKTQRRLMKVDGGERIRVTRRPCGMMVAAQLRHDGKGYGIRLHVEERLMDEDEESFKVETTVEEEFDVLQGRVFGSTNWVSDSSTEKKIHMLYSIPSQAINTSSSSHYGISTYASTLVGPPPPKSCCWRGITTYDVWDCWD</sequence>
<accession>A0A0L9VEJ4</accession>
<dbReference type="Gramene" id="KOM53104">
    <property type="protein sequence ID" value="KOM53104"/>
    <property type="gene ID" value="LR48_Vigan09g176300"/>
</dbReference>
<evidence type="ECO:0000313" key="1">
    <source>
        <dbReference type="EMBL" id="KOM53104.1"/>
    </source>
</evidence>
<organism evidence="1 2">
    <name type="scientific">Phaseolus angularis</name>
    <name type="common">Azuki bean</name>
    <name type="synonym">Vigna angularis</name>
    <dbReference type="NCBI Taxonomy" id="3914"/>
    <lineage>
        <taxon>Eukaryota</taxon>
        <taxon>Viridiplantae</taxon>
        <taxon>Streptophyta</taxon>
        <taxon>Embryophyta</taxon>
        <taxon>Tracheophyta</taxon>
        <taxon>Spermatophyta</taxon>
        <taxon>Magnoliopsida</taxon>
        <taxon>eudicotyledons</taxon>
        <taxon>Gunneridae</taxon>
        <taxon>Pentapetalae</taxon>
        <taxon>rosids</taxon>
        <taxon>fabids</taxon>
        <taxon>Fabales</taxon>
        <taxon>Fabaceae</taxon>
        <taxon>Papilionoideae</taxon>
        <taxon>50 kb inversion clade</taxon>
        <taxon>NPAAA clade</taxon>
        <taxon>indigoferoid/millettioid clade</taxon>
        <taxon>Phaseoleae</taxon>
        <taxon>Vigna</taxon>
    </lineage>
</organism>
<dbReference type="EMBL" id="CM003379">
    <property type="protein sequence ID" value="KOM53104.1"/>
    <property type="molecule type" value="Genomic_DNA"/>
</dbReference>
<dbReference type="AlphaFoldDB" id="A0A0L9VEJ4"/>
<reference evidence="2" key="1">
    <citation type="journal article" date="2015" name="Proc. Natl. Acad. Sci. U.S.A.">
        <title>Genome sequencing of adzuki bean (Vigna angularis) provides insight into high starch and low fat accumulation and domestication.</title>
        <authorList>
            <person name="Yang K."/>
            <person name="Tian Z."/>
            <person name="Chen C."/>
            <person name="Luo L."/>
            <person name="Zhao B."/>
            <person name="Wang Z."/>
            <person name="Yu L."/>
            <person name="Li Y."/>
            <person name="Sun Y."/>
            <person name="Li W."/>
            <person name="Chen Y."/>
            <person name="Li Y."/>
            <person name="Zhang Y."/>
            <person name="Ai D."/>
            <person name="Zhao J."/>
            <person name="Shang C."/>
            <person name="Ma Y."/>
            <person name="Wu B."/>
            <person name="Wang M."/>
            <person name="Gao L."/>
            <person name="Sun D."/>
            <person name="Zhang P."/>
            <person name="Guo F."/>
            <person name="Wang W."/>
            <person name="Li Y."/>
            <person name="Wang J."/>
            <person name="Varshney R.K."/>
            <person name="Wang J."/>
            <person name="Ling H.Q."/>
            <person name="Wan P."/>
        </authorList>
    </citation>
    <scope>NUCLEOTIDE SEQUENCE</scope>
    <source>
        <strain evidence="2">cv. Jingnong 6</strain>
    </source>
</reference>
<evidence type="ECO:0000313" key="2">
    <source>
        <dbReference type="Proteomes" id="UP000053144"/>
    </source>
</evidence>
<proteinExistence type="predicted"/>
<gene>
    <name evidence="1" type="ORF">LR48_Vigan09g176300</name>
</gene>
<name>A0A0L9VEJ4_PHAAN</name>